<evidence type="ECO:0000256" key="1">
    <source>
        <dbReference type="ARBA" id="ARBA00021364"/>
    </source>
</evidence>
<keyword evidence="2" id="KW-0436">Ligase</keyword>
<evidence type="ECO:0000313" key="6">
    <source>
        <dbReference type="Proteomes" id="UP000308199"/>
    </source>
</evidence>
<dbReference type="SUPFAM" id="SSF55931">
    <property type="entry name" value="Glutamine synthetase/guanido kinase"/>
    <property type="match status" value="1"/>
</dbReference>
<dbReference type="Pfam" id="PF00120">
    <property type="entry name" value="Gln-synt_C"/>
    <property type="match status" value="2"/>
</dbReference>
<reference evidence="5 6" key="1">
    <citation type="submission" date="2019-02" db="EMBL/GenBank/DDBJ databases">
        <title>Genome sequencing of the rare red list fungi Phellinidium pouzarii.</title>
        <authorList>
            <person name="Buettner E."/>
            <person name="Kellner H."/>
        </authorList>
    </citation>
    <scope>NUCLEOTIDE SEQUENCE [LARGE SCALE GENOMIC DNA]</scope>
    <source>
        <strain evidence="5 6">DSM 108285</strain>
    </source>
</reference>
<dbReference type="InterPro" id="IPR008146">
    <property type="entry name" value="Gln_synth_cat_dom"/>
</dbReference>
<evidence type="ECO:0000313" key="5">
    <source>
        <dbReference type="EMBL" id="THH03709.1"/>
    </source>
</evidence>
<proteinExistence type="inferred from homology"/>
<dbReference type="SUPFAM" id="SSF54368">
    <property type="entry name" value="Glutamine synthetase, N-terminal domain"/>
    <property type="match status" value="1"/>
</dbReference>
<evidence type="ECO:0000259" key="4">
    <source>
        <dbReference type="SMART" id="SM01230"/>
    </source>
</evidence>
<accession>A0A4S4KXV3</accession>
<dbReference type="SMART" id="SM01230">
    <property type="entry name" value="Gln-synt_C"/>
    <property type="match status" value="1"/>
</dbReference>
<evidence type="ECO:0000256" key="3">
    <source>
        <dbReference type="RuleBase" id="RU000384"/>
    </source>
</evidence>
<dbReference type="GO" id="GO:0006542">
    <property type="term" value="P:glutamine biosynthetic process"/>
    <property type="evidence" value="ECO:0007669"/>
    <property type="project" value="InterPro"/>
</dbReference>
<evidence type="ECO:0000256" key="2">
    <source>
        <dbReference type="ARBA" id="ARBA00022598"/>
    </source>
</evidence>
<dbReference type="OrthoDB" id="3364440at2759"/>
<dbReference type="InterPro" id="IPR036651">
    <property type="entry name" value="Gln_synt_N_sf"/>
</dbReference>
<comment type="similarity">
    <text evidence="3">Belongs to the glutamine synthetase family.</text>
</comment>
<dbReference type="GO" id="GO:0004356">
    <property type="term" value="F:glutamine synthetase activity"/>
    <property type="evidence" value="ECO:0007669"/>
    <property type="project" value="InterPro"/>
</dbReference>
<gene>
    <name evidence="5" type="ORF">EW145_g6067</name>
</gene>
<keyword evidence="6" id="KW-1185">Reference proteome</keyword>
<comment type="caution">
    <text evidence="5">The sequence shown here is derived from an EMBL/GenBank/DDBJ whole genome shotgun (WGS) entry which is preliminary data.</text>
</comment>
<dbReference type="Gene3D" id="3.30.590.10">
    <property type="entry name" value="Glutamine synthetase/guanido kinase, catalytic domain"/>
    <property type="match status" value="2"/>
</dbReference>
<dbReference type="EMBL" id="SGPK01000423">
    <property type="protein sequence ID" value="THH03709.1"/>
    <property type="molecule type" value="Genomic_DNA"/>
</dbReference>
<dbReference type="Proteomes" id="UP000308199">
    <property type="component" value="Unassembled WGS sequence"/>
</dbReference>
<dbReference type="Gene3D" id="3.10.20.70">
    <property type="entry name" value="Glutamine synthetase, N-terminal domain"/>
    <property type="match status" value="1"/>
</dbReference>
<dbReference type="InterPro" id="IPR014746">
    <property type="entry name" value="Gln_synth/guanido_kin_cat_dom"/>
</dbReference>
<dbReference type="PANTHER" id="PTHR43785:SF2">
    <property type="entry name" value="TYPE-1 GLUTAMINE SYNTHETASE 1"/>
    <property type="match status" value="1"/>
</dbReference>
<organism evidence="5 6">
    <name type="scientific">Phellinidium pouzarii</name>
    <dbReference type="NCBI Taxonomy" id="167371"/>
    <lineage>
        <taxon>Eukaryota</taxon>
        <taxon>Fungi</taxon>
        <taxon>Dikarya</taxon>
        <taxon>Basidiomycota</taxon>
        <taxon>Agaricomycotina</taxon>
        <taxon>Agaricomycetes</taxon>
        <taxon>Hymenochaetales</taxon>
        <taxon>Hymenochaetaceae</taxon>
        <taxon>Phellinidium</taxon>
    </lineage>
</organism>
<name>A0A4S4KXV3_9AGAM</name>
<feature type="domain" description="GS catalytic" evidence="4">
    <location>
        <begin position="135"/>
        <end position="280"/>
    </location>
</feature>
<sequence length="352" mass="37910">MSSKHSTTLEALDEAGIRFVRVTWIDLANFVRYRVVPIAHFRKLLAYADKKKASSVGHTKTLMKSNPHGGIQIAKVGLGLVYLAVADGFPISGEYVYAPDLSSARLLPFAPGHASVLGWFEEKEAPADAETFEAALCPRAILRKIIKDAKDSENVDFLVGFETEVIFLKSTDPIEAVNDYGWSESGAISAGTPETIALEEIADALEQSGIELQMYHAEAAPGQTACGPAGHGSRGGRDNRETPVRLCGRGAAAGDVHFEVKSVDGTAVPHLAVAALLAAVQASELSEAQRMERGVTTRMPLTIEQAHVALEKDVILQKALGEHFVKSYLSVNKTLDEQLKEGEGMTKLVKTF</sequence>
<dbReference type="PANTHER" id="PTHR43785">
    <property type="entry name" value="GAMMA-GLUTAMYLPUTRESCINE SYNTHETASE"/>
    <property type="match status" value="1"/>
</dbReference>
<protein>
    <recommendedName>
        <fullName evidence="1">Glutamine synthetase</fullName>
    </recommendedName>
</protein>
<dbReference type="AlphaFoldDB" id="A0A4S4KXV3"/>